<feature type="transmembrane region" description="Helical" evidence="1">
    <location>
        <begin position="84"/>
        <end position="103"/>
    </location>
</feature>
<evidence type="ECO:0000313" key="3">
    <source>
        <dbReference type="EMBL" id="BBG27136.1"/>
    </source>
</evidence>
<dbReference type="Proteomes" id="UP000322983">
    <property type="component" value="Chromosome"/>
</dbReference>
<reference evidence="5" key="1">
    <citation type="submission" date="2018-09" db="EMBL/GenBank/DDBJ databases">
        <title>Complete Genome Sequencing of Sulfolobus sp. JCM 16834.</title>
        <authorList>
            <person name="Kato S."/>
            <person name="Itoh T."/>
            <person name="Ohkuma M."/>
        </authorList>
    </citation>
    <scope>NUCLEOTIDE SEQUENCE [LARGE SCALE GENOMIC DNA]</scope>
    <source>
        <strain evidence="5">IC-007</strain>
    </source>
</reference>
<feature type="transmembrane region" description="Helical" evidence="1">
    <location>
        <begin position="123"/>
        <end position="144"/>
    </location>
</feature>
<keyword evidence="4" id="KW-1185">Reference proteome</keyword>
<dbReference type="OrthoDB" id="43617at2157"/>
<evidence type="ECO:0000256" key="1">
    <source>
        <dbReference type="SAM" id="Phobius"/>
    </source>
</evidence>
<dbReference type="EMBL" id="AP018929">
    <property type="protein sequence ID" value="BBG24378.1"/>
    <property type="molecule type" value="Genomic_DNA"/>
</dbReference>
<gene>
    <name evidence="2" type="ORF">IC006_1690</name>
    <name evidence="3" type="ORF">IC007_1668</name>
</gene>
<evidence type="ECO:0000313" key="5">
    <source>
        <dbReference type="Proteomes" id="UP000325030"/>
    </source>
</evidence>
<name>A0A510E3T2_9CREN</name>
<accession>A0A510DWL6</accession>
<reference evidence="3 4" key="2">
    <citation type="journal article" date="2020" name="Int. J. Syst. Evol. Microbiol.">
        <title>Sulfuracidifex tepidarius gen. nov., sp. nov. and transfer of Sulfolobus metallicus Huber and Stetter 1992 to the genus Sulfuracidifex as Sulfuracidifex metallicus comb. nov.</title>
        <authorList>
            <person name="Itoh T."/>
            <person name="Miura T."/>
            <person name="Sakai H.D."/>
            <person name="Kato S."/>
            <person name="Ohkuma M."/>
            <person name="Takashina T."/>
        </authorList>
    </citation>
    <scope>NUCLEOTIDE SEQUENCE</scope>
    <source>
        <strain evidence="2 4">IC-006</strain>
        <strain evidence="3">IC-007</strain>
    </source>
</reference>
<proteinExistence type="predicted"/>
<evidence type="ECO:0000313" key="2">
    <source>
        <dbReference type="EMBL" id="BBG24378.1"/>
    </source>
</evidence>
<keyword evidence="1" id="KW-0472">Membrane</keyword>
<protein>
    <recommendedName>
        <fullName evidence="6">DUF106 domain-containing protein</fullName>
    </recommendedName>
</protein>
<evidence type="ECO:0000313" key="4">
    <source>
        <dbReference type="Proteomes" id="UP000322983"/>
    </source>
</evidence>
<keyword evidence="1" id="KW-1133">Transmembrane helix</keyword>
<dbReference type="AlphaFoldDB" id="A0A510E3T2"/>
<dbReference type="Proteomes" id="UP000325030">
    <property type="component" value="Chromosome"/>
</dbReference>
<keyword evidence="1" id="KW-0812">Transmembrane</keyword>
<dbReference type="KEGG" id="step:IC006_1690"/>
<accession>A0A510E3T2</accession>
<evidence type="ECO:0008006" key="6">
    <source>
        <dbReference type="Google" id="ProtNLM"/>
    </source>
</evidence>
<dbReference type="STRING" id="1294262.GCA_001316085_00332"/>
<sequence>MIQGLEGITAIFLISFLSNFVLYLVYKKFLKKRMDILLEKIKSYEERVNEISSPKRKERVAKKISKEIDSYTSTLRSYVMMQSLLLVILYIIDLFVIFGYFYFDMYFPFYIPFITVYHNSKVIIPDGSLWEFIGSYFIFTALSLRSNLKRF</sequence>
<organism evidence="3 5">
    <name type="scientific">Sulfuracidifex tepidarius</name>
    <dbReference type="NCBI Taxonomy" id="1294262"/>
    <lineage>
        <taxon>Archaea</taxon>
        <taxon>Thermoproteota</taxon>
        <taxon>Thermoprotei</taxon>
        <taxon>Sulfolobales</taxon>
        <taxon>Sulfolobaceae</taxon>
        <taxon>Sulfuracidifex</taxon>
    </lineage>
</organism>
<feature type="transmembrane region" description="Helical" evidence="1">
    <location>
        <begin position="6"/>
        <end position="26"/>
    </location>
</feature>
<dbReference type="EMBL" id="AP018930">
    <property type="protein sequence ID" value="BBG27136.1"/>
    <property type="molecule type" value="Genomic_DNA"/>
</dbReference>